<feature type="transmembrane region" description="Helical" evidence="1">
    <location>
        <begin position="103"/>
        <end position="123"/>
    </location>
</feature>
<keyword evidence="1" id="KW-0812">Transmembrane</keyword>
<keyword evidence="1" id="KW-0472">Membrane</keyword>
<organism evidence="2 3">
    <name type="scientific">Colletotrichum chlorophyti</name>
    <dbReference type="NCBI Taxonomy" id="708187"/>
    <lineage>
        <taxon>Eukaryota</taxon>
        <taxon>Fungi</taxon>
        <taxon>Dikarya</taxon>
        <taxon>Ascomycota</taxon>
        <taxon>Pezizomycotina</taxon>
        <taxon>Sordariomycetes</taxon>
        <taxon>Hypocreomycetidae</taxon>
        <taxon>Glomerellales</taxon>
        <taxon>Glomerellaceae</taxon>
        <taxon>Colletotrichum</taxon>
    </lineage>
</organism>
<proteinExistence type="predicted"/>
<protein>
    <submittedName>
        <fullName evidence="2">Uncharacterized protein</fullName>
    </submittedName>
</protein>
<gene>
    <name evidence="2" type="ORF">CCHL11_07165</name>
</gene>
<keyword evidence="1" id="KW-1133">Transmembrane helix</keyword>
<reference evidence="2 3" key="1">
    <citation type="submission" date="2016-11" db="EMBL/GenBank/DDBJ databases">
        <title>Draft Genome Assembly of Colletotrichum chlorophyti a pathogen of herbaceous plants.</title>
        <authorList>
            <person name="Gan P."/>
            <person name="Narusaka M."/>
            <person name="Tsushima A."/>
            <person name="Narusaka Y."/>
            <person name="Takano Y."/>
            <person name="Shirasu K."/>
        </authorList>
    </citation>
    <scope>NUCLEOTIDE SEQUENCE [LARGE SCALE GENOMIC DNA]</scope>
    <source>
        <strain evidence="2 3">NTL11</strain>
    </source>
</reference>
<evidence type="ECO:0000313" key="2">
    <source>
        <dbReference type="EMBL" id="OLN94160.1"/>
    </source>
</evidence>
<feature type="transmembrane region" description="Helical" evidence="1">
    <location>
        <begin position="143"/>
        <end position="166"/>
    </location>
</feature>
<dbReference type="AlphaFoldDB" id="A0A1Q8S0P5"/>
<name>A0A1Q8S0P5_9PEZI</name>
<dbReference type="OrthoDB" id="5351891at2759"/>
<comment type="caution">
    <text evidence="2">The sequence shown here is derived from an EMBL/GenBank/DDBJ whole genome shotgun (WGS) entry which is preliminary data.</text>
</comment>
<keyword evidence="3" id="KW-1185">Reference proteome</keyword>
<evidence type="ECO:0000256" key="1">
    <source>
        <dbReference type="SAM" id="Phobius"/>
    </source>
</evidence>
<dbReference type="EMBL" id="MPGH01000046">
    <property type="protein sequence ID" value="OLN94160.1"/>
    <property type="molecule type" value="Genomic_DNA"/>
</dbReference>
<dbReference type="Proteomes" id="UP000186583">
    <property type="component" value="Unassembled WGS sequence"/>
</dbReference>
<sequence>MEFDSPAGNSSAAFFSICFTIQAYTTHLAPDQVMAWMSQAIVLDIGALMQLVFLVAEKNSVAQLWSALTQSMLRPFVSGRTGDPSLPGRAGPCGSRAFGQARLTVLALVLLITLLVLQLISLVSAAQGRNVTVEQHHWHNATVAFSFISLVFQALDAAILVVVGNNTRWRRAKMKRPWLTMFTGDVVLVCVLIIGIISSSQLPTGTVLSAEAR</sequence>
<accession>A0A1Q8S0P5</accession>
<feature type="transmembrane region" description="Helical" evidence="1">
    <location>
        <begin position="12"/>
        <end position="30"/>
    </location>
</feature>
<feature type="transmembrane region" description="Helical" evidence="1">
    <location>
        <begin position="178"/>
        <end position="198"/>
    </location>
</feature>
<evidence type="ECO:0000313" key="3">
    <source>
        <dbReference type="Proteomes" id="UP000186583"/>
    </source>
</evidence>
<feature type="transmembrane region" description="Helical" evidence="1">
    <location>
        <begin position="36"/>
        <end position="56"/>
    </location>
</feature>